<gene>
    <name evidence="9" type="ORF">VVD49_16815</name>
</gene>
<evidence type="ECO:0000259" key="7">
    <source>
        <dbReference type="Pfam" id="PF01103"/>
    </source>
</evidence>
<evidence type="ECO:0000259" key="8">
    <source>
        <dbReference type="Pfam" id="PF07244"/>
    </source>
</evidence>
<keyword evidence="6" id="KW-0998">Cell outer membrane</keyword>
<evidence type="ECO:0000256" key="5">
    <source>
        <dbReference type="ARBA" id="ARBA00023136"/>
    </source>
</evidence>
<reference evidence="9 10" key="1">
    <citation type="submission" date="2024-01" db="EMBL/GenBank/DDBJ databases">
        <title>Uliginosibacterium soil sp. nov.</title>
        <authorList>
            <person name="Lv Y."/>
        </authorList>
    </citation>
    <scope>NUCLEOTIDE SEQUENCE [LARGE SCALE GENOMIC DNA]</scope>
    <source>
        <strain evidence="9 10">H3</strain>
    </source>
</reference>
<keyword evidence="4" id="KW-0732">Signal</keyword>
<dbReference type="Pfam" id="PF07244">
    <property type="entry name" value="POTRA"/>
    <property type="match status" value="1"/>
</dbReference>
<dbReference type="Gene3D" id="2.40.160.50">
    <property type="entry name" value="membrane protein fhac: a member of the omp85/tpsb transporter family"/>
    <property type="match status" value="1"/>
</dbReference>
<evidence type="ECO:0000256" key="2">
    <source>
        <dbReference type="ARBA" id="ARBA00022452"/>
    </source>
</evidence>
<keyword evidence="10" id="KW-1185">Reference proteome</keyword>
<evidence type="ECO:0000256" key="3">
    <source>
        <dbReference type="ARBA" id="ARBA00022692"/>
    </source>
</evidence>
<comment type="subcellular location">
    <subcellularLocation>
        <location evidence="1">Membrane</location>
    </subcellularLocation>
</comment>
<organism evidence="9 10">
    <name type="scientific">Uliginosibacterium silvisoli</name>
    <dbReference type="NCBI Taxonomy" id="3114758"/>
    <lineage>
        <taxon>Bacteria</taxon>
        <taxon>Pseudomonadati</taxon>
        <taxon>Pseudomonadota</taxon>
        <taxon>Betaproteobacteria</taxon>
        <taxon>Rhodocyclales</taxon>
        <taxon>Zoogloeaceae</taxon>
        <taxon>Uliginosibacterium</taxon>
    </lineage>
</organism>
<dbReference type="InterPro" id="IPR000184">
    <property type="entry name" value="Bac_surfAg_D15"/>
</dbReference>
<evidence type="ECO:0000256" key="4">
    <source>
        <dbReference type="ARBA" id="ARBA00022729"/>
    </source>
</evidence>
<evidence type="ECO:0000256" key="6">
    <source>
        <dbReference type="ARBA" id="ARBA00023237"/>
    </source>
</evidence>
<dbReference type="Proteomes" id="UP001331561">
    <property type="component" value="Unassembled WGS sequence"/>
</dbReference>
<feature type="domain" description="POTRA" evidence="8">
    <location>
        <begin position="195"/>
        <end position="266"/>
    </location>
</feature>
<dbReference type="InterPro" id="IPR039910">
    <property type="entry name" value="D15-like"/>
</dbReference>
<evidence type="ECO:0000313" key="10">
    <source>
        <dbReference type="Proteomes" id="UP001331561"/>
    </source>
</evidence>
<proteinExistence type="predicted"/>
<evidence type="ECO:0000256" key="1">
    <source>
        <dbReference type="ARBA" id="ARBA00004370"/>
    </source>
</evidence>
<name>A0ABU6K6Y7_9RHOO</name>
<dbReference type="PANTHER" id="PTHR12815:SF47">
    <property type="entry name" value="TRANSLOCATION AND ASSEMBLY MODULE SUBUNIT TAMA"/>
    <property type="match status" value="1"/>
</dbReference>
<keyword evidence="5" id="KW-0472">Membrane</keyword>
<sequence length="576" mass="63089">MSLRTKYALSILSLLLLGYPLHAAELWRFEAPPEARERLLPWLPPLAGEAAADADGAALEKLGLVRRLRERIPELLATEGYFSPQLEIDAAADPVLVKLQPGPRAKVVSVDVSFAGQLGDALEAKQADALRKAWTLPVGAAFRQSDWDTAKTVLQLAVAKRDFPGARIVESLADVDPQTAEVRLSVVVDSGPIFYFGPLEITGLSQYKPELLDRYRHFNPGDKYSQETLLQFQSALQGTPYFSAVEVSIDTDPARAAAAPVRVVVVEAKPQRMGVGAGYSSNTGFRGEFSYSEANLFDRAWQLTSGVRLETLSQAAFADIFLPPTKEDHRYGIGAIVERSDIENLAINRQAVGLTRIHEHGRIETRVGLSFQHEGRQADGSTRNVNQALALTGGWTYRRVDNPLDPRSGYILNLQLGGASEALLSDANFLRSYERLVTYFSLTPRNVLSARIEAGYTAAKTRSTVPEDFLFRTGGAQTVRGYRYLSLGEQEANAIVGGRYMLVGSVEHTHWLDDKWGVATFVDAGNASDRLDTLRPAVGLGLGARWRSPAGPLAADLAWGVEQHRLRLHISIAIAF</sequence>
<evidence type="ECO:0000313" key="9">
    <source>
        <dbReference type="EMBL" id="MEC5387394.1"/>
    </source>
</evidence>
<keyword evidence="3" id="KW-0812">Transmembrane</keyword>
<dbReference type="Gene3D" id="3.10.20.310">
    <property type="entry name" value="membrane protein fhac"/>
    <property type="match status" value="1"/>
</dbReference>
<dbReference type="PANTHER" id="PTHR12815">
    <property type="entry name" value="SORTING AND ASSEMBLY MACHINERY SAMM50 PROTEIN FAMILY MEMBER"/>
    <property type="match status" value="1"/>
</dbReference>
<keyword evidence="2" id="KW-1134">Transmembrane beta strand</keyword>
<dbReference type="RefSeq" id="WP_327600363.1">
    <property type="nucleotide sequence ID" value="NZ_JAYXHS010000003.1"/>
</dbReference>
<dbReference type="EMBL" id="JAYXHS010000003">
    <property type="protein sequence ID" value="MEC5387394.1"/>
    <property type="molecule type" value="Genomic_DNA"/>
</dbReference>
<feature type="domain" description="Bacterial surface antigen (D15)" evidence="7">
    <location>
        <begin position="270"/>
        <end position="563"/>
    </location>
</feature>
<comment type="caution">
    <text evidence="9">The sequence shown here is derived from an EMBL/GenBank/DDBJ whole genome shotgun (WGS) entry which is preliminary data.</text>
</comment>
<protein>
    <submittedName>
        <fullName evidence="9">Autotransporter assembly complex family protein</fullName>
    </submittedName>
</protein>
<accession>A0ABU6K6Y7</accession>
<dbReference type="Pfam" id="PF01103">
    <property type="entry name" value="Omp85"/>
    <property type="match status" value="1"/>
</dbReference>
<dbReference type="InterPro" id="IPR010827">
    <property type="entry name" value="BamA/TamA_POTRA"/>
</dbReference>